<evidence type="ECO:0000313" key="3">
    <source>
        <dbReference type="Proteomes" id="UP000756346"/>
    </source>
</evidence>
<protein>
    <recommendedName>
        <fullName evidence="4">Ig-like domain-containing protein</fullName>
    </recommendedName>
</protein>
<reference evidence="2" key="1">
    <citation type="journal article" date="2021" name="Nat. Commun.">
        <title>Genetic determinants of endophytism in the Arabidopsis root mycobiome.</title>
        <authorList>
            <person name="Mesny F."/>
            <person name="Miyauchi S."/>
            <person name="Thiergart T."/>
            <person name="Pickel B."/>
            <person name="Atanasova L."/>
            <person name="Karlsson M."/>
            <person name="Huettel B."/>
            <person name="Barry K.W."/>
            <person name="Haridas S."/>
            <person name="Chen C."/>
            <person name="Bauer D."/>
            <person name="Andreopoulos W."/>
            <person name="Pangilinan J."/>
            <person name="LaButti K."/>
            <person name="Riley R."/>
            <person name="Lipzen A."/>
            <person name="Clum A."/>
            <person name="Drula E."/>
            <person name="Henrissat B."/>
            <person name="Kohler A."/>
            <person name="Grigoriev I.V."/>
            <person name="Martin F.M."/>
            <person name="Hacquard S."/>
        </authorList>
    </citation>
    <scope>NUCLEOTIDE SEQUENCE</scope>
    <source>
        <strain evidence="2">MPI-CAGE-CH-0230</strain>
    </source>
</reference>
<evidence type="ECO:0000313" key="2">
    <source>
        <dbReference type="EMBL" id="KAH7025101.1"/>
    </source>
</evidence>
<proteinExistence type="predicted"/>
<sequence length="212" mass="23085">MSIKTIILTTAFAALSGLAQAGPGAIIYACINLPTPPSQNFTVNFKAGAGTDRCLNNNGTDASVVVSRQGITCASVGYVEAKTSSWGDWCASASRFWSLSWETEDQTRSGSTNTEWFRRKDIELVGYTPGTYICGRPASCTQRTITWDNQGPLYIIFNPLDFTLKARDSSAAAMNHPAEVMEVKETESQVIARSPSRIYGNVAERYARAFDV</sequence>
<organism evidence="2 3">
    <name type="scientific">Microdochium trichocladiopsis</name>
    <dbReference type="NCBI Taxonomy" id="1682393"/>
    <lineage>
        <taxon>Eukaryota</taxon>
        <taxon>Fungi</taxon>
        <taxon>Dikarya</taxon>
        <taxon>Ascomycota</taxon>
        <taxon>Pezizomycotina</taxon>
        <taxon>Sordariomycetes</taxon>
        <taxon>Xylariomycetidae</taxon>
        <taxon>Xylariales</taxon>
        <taxon>Microdochiaceae</taxon>
        <taxon>Microdochium</taxon>
    </lineage>
</organism>
<dbReference type="Proteomes" id="UP000756346">
    <property type="component" value="Unassembled WGS sequence"/>
</dbReference>
<feature type="signal peptide" evidence="1">
    <location>
        <begin position="1"/>
        <end position="21"/>
    </location>
</feature>
<gene>
    <name evidence="2" type="ORF">B0I36DRAFT_366996</name>
</gene>
<keyword evidence="3" id="KW-1185">Reference proteome</keyword>
<accession>A0A9P8Y1H8</accession>
<dbReference type="GeneID" id="70188938"/>
<dbReference type="EMBL" id="JAGTJQ010000009">
    <property type="protein sequence ID" value="KAH7025101.1"/>
    <property type="molecule type" value="Genomic_DNA"/>
</dbReference>
<dbReference type="OrthoDB" id="4710922at2759"/>
<dbReference type="RefSeq" id="XP_046008649.1">
    <property type="nucleotide sequence ID" value="XM_046159392.1"/>
</dbReference>
<name>A0A9P8Y1H8_9PEZI</name>
<comment type="caution">
    <text evidence="2">The sequence shown here is derived from an EMBL/GenBank/DDBJ whole genome shotgun (WGS) entry which is preliminary data.</text>
</comment>
<evidence type="ECO:0000256" key="1">
    <source>
        <dbReference type="SAM" id="SignalP"/>
    </source>
</evidence>
<evidence type="ECO:0008006" key="4">
    <source>
        <dbReference type="Google" id="ProtNLM"/>
    </source>
</evidence>
<dbReference type="AlphaFoldDB" id="A0A9P8Y1H8"/>
<keyword evidence="1" id="KW-0732">Signal</keyword>
<dbReference type="PROSITE" id="PS51257">
    <property type="entry name" value="PROKAR_LIPOPROTEIN"/>
    <property type="match status" value="1"/>
</dbReference>
<feature type="chain" id="PRO_5040501367" description="Ig-like domain-containing protein" evidence="1">
    <location>
        <begin position="22"/>
        <end position="212"/>
    </location>
</feature>